<evidence type="ECO:0000256" key="1">
    <source>
        <dbReference type="ARBA" id="ARBA00009998"/>
    </source>
</evidence>
<keyword evidence="3" id="KW-0540">Nuclease</keyword>
<protein>
    <recommendedName>
        <fullName evidence="6">Exodeoxyribonuclease VII small subunit</fullName>
        <ecNumber evidence="6">3.1.11.6</ecNumber>
    </recommendedName>
</protein>
<dbReference type="AlphaFoldDB" id="A0A0M6WLV1"/>
<keyword evidence="10" id="KW-1185">Reference proteome</keyword>
<evidence type="ECO:0000256" key="5">
    <source>
        <dbReference type="ARBA" id="ARBA00022839"/>
    </source>
</evidence>
<dbReference type="Pfam" id="PF02609">
    <property type="entry name" value="Exonuc_VII_S"/>
    <property type="match status" value="1"/>
</dbReference>
<reference evidence="7" key="2">
    <citation type="submission" date="2015-05" db="EMBL/GenBank/DDBJ databases">
        <authorList>
            <person name="Wang D.B."/>
            <person name="Wang M."/>
        </authorList>
    </citation>
    <scope>NUCLEOTIDE SEQUENCE [LARGE SCALE GENOMIC DNA]</scope>
    <source>
        <strain evidence="7">M72</strain>
    </source>
</reference>
<evidence type="ECO:0000256" key="3">
    <source>
        <dbReference type="ARBA" id="ARBA00022722"/>
    </source>
</evidence>
<evidence type="ECO:0000313" key="7">
    <source>
        <dbReference type="EMBL" id="CRL37661.1"/>
    </source>
</evidence>
<accession>A0A0M6WLV1</accession>
<evidence type="ECO:0000313" key="10">
    <source>
        <dbReference type="Proteomes" id="UP000049979"/>
    </source>
</evidence>
<keyword evidence="4 9" id="KW-0378">Hydrolase</keyword>
<dbReference type="Proteomes" id="UP000049979">
    <property type="component" value="Unassembled WGS sequence"/>
</dbReference>
<evidence type="ECO:0000256" key="2">
    <source>
        <dbReference type="ARBA" id="ARBA00022490"/>
    </source>
</evidence>
<reference evidence="10" key="1">
    <citation type="submission" date="2015-05" db="EMBL/GenBank/DDBJ databases">
        <authorList>
            <consortium name="Pathogen Informatics"/>
        </authorList>
    </citation>
    <scope>NUCLEOTIDE SEQUENCE [LARGE SCALE GENOMIC DNA]</scope>
    <source>
        <strain evidence="8 11">2789STDY5608863</strain>
        <strain evidence="10">M72</strain>
    </source>
</reference>
<evidence type="ECO:0000256" key="4">
    <source>
        <dbReference type="ARBA" id="ARBA00022801"/>
    </source>
</evidence>
<reference evidence="9 12" key="3">
    <citation type="journal article" date="2019" name="Nat. Med.">
        <title>A library of human gut bacterial isolates paired with longitudinal multiomics data enables mechanistic microbiome research.</title>
        <authorList>
            <person name="Poyet M."/>
            <person name="Groussin M."/>
            <person name="Gibbons S.M."/>
            <person name="Avila-Pacheco J."/>
            <person name="Jiang X."/>
            <person name="Kearney S.M."/>
            <person name="Perrotta A.R."/>
            <person name="Berdy B."/>
            <person name="Zhao S."/>
            <person name="Lieberman T.D."/>
            <person name="Swanson P.K."/>
            <person name="Smith M."/>
            <person name="Roesemann S."/>
            <person name="Alexander J.E."/>
            <person name="Rich S.A."/>
            <person name="Livny J."/>
            <person name="Vlamakis H."/>
            <person name="Clish C."/>
            <person name="Bullock K."/>
            <person name="Deik A."/>
            <person name="Scott J."/>
            <person name="Pierce K.A."/>
            <person name="Xavier R.J."/>
            <person name="Alm E.J."/>
        </authorList>
    </citation>
    <scope>NUCLEOTIDE SEQUENCE [LARGE SCALE GENOMIC DNA]</scope>
    <source>
        <strain evidence="9 12">BIOML-A1</strain>
    </source>
</reference>
<dbReference type="GO" id="GO:0009318">
    <property type="term" value="C:exodeoxyribonuclease VII complex"/>
    <property type="evidence" value="ECO:0007669"/>
    <property type="project" value="UniProtKB-UniRule"/>
</dbReference>
<name>A0A0M6WLV1_9FIRM</name>
<dbReference type="InterPro" id="IPR003761">
    <property type="entry name" value="Exonuc_VII_S"/>
</dbReference>
<dbReference type="Proteomes" id="UP000095495">
    <property type="component" value="Unassembled WGS sequence"/>
</dbReference>
<dbReference type="EC" id="3.1.11.6" evidence="6"/>
<keyword evidence="5" id="KW-0269">Exonuclease</keyword>
<dbReference type="SUPFAM" id="SSF116842">
    <property type="entry name" value="XseB-like"/>
    <property type="match status" value="1"/>
</dbReference>
<evidence type="ECO:0000313" key="8">
    <source>
        <dbReference type="EMBL" id="CUM79405.1"/>
    </source>
</evidence>
<dbReference type="EMBL" id="WNAL01000009">
    <property type="protein sequence ID" value="MTR81232.1"/>
    <property type="molecule type" value="Genomic_DNA"/>
</dbReference>
<dbReference type="EMBL" id="CVRR01000019">
    <property type="protein sequence ID" value="CRL37661.1"/>
    <property type="molecule type" value="Genomic_DNA"/>
</dbReference>
<organism evidence="7 10">
    <name type="scientific">Roseburia faecis</name>
    <dbReference type="NCBI Taxonomy" id="301302"/>
    <lineage>
        <taxon>Bacteria</taxon>
        <taxon>Bacillati</taxon>
        <taxon>Bacillota</taxon>
        <taxon>Clostridia</taxon>
        <taxon>Lachnospirales</taxon>
        <taxon>Lachnospiraceae</taxon>
        <taxon>Roseburia</taxon>
    </lineage>
</organism>
<dbReference type="STRING" id="301302.ERS852420_00735"/>
<dbReference type="RefSeq" id="WP_022046139.1">
    <property type="nucleotide sequence ID" value="NZ_CP173697.1"/>
</dbReference>
<dbReference type="NCBIfam" id="TIGR01280">
    <property type="entry name" value="xseB"/>
    <property type="match status" value="1"/>
</dbReference>
<keyword evidence="2" id="KW-0963">Cytoplasm</keyword>
<dbReference type="Gene3D" id="1.10.287.1040">
    <property type="entry name" value="Exonuclease VII, small subunit"/>
    <property type="match status" value="1"/>
</dbReference>
<evidence type="ECO:0000313" key="12">
    <source>
        <dbReference type="Proteomes" id="UP000446657"/>
    </source>
</evidence>
<dbReference type="EMBL" id="CYXV01000002">
    <property type="protein sequence ID" value="CUM79405.1"/>
    <property type="molecule type" value="Genomic_DNA"/>
</dbReference>
<gene>
    <name evidence="9" type="primary">xseB</name>
    <name evidence="8" type="ORF">ERS852420_00735</name>
    <name evidence="9" type="ORF">GMD30_05775</name>
    <name evidence="7" type="ORF">M72_04521</name>
</gene>
<evidence type="ECO:0000313" key="9">
    <source>
        <dbReference type="EMBL" id="MTR81232.1"/>
    </source>
</evidence>
<dbReference type="InterPro" id="IPR037004">
    <property type="entry name" value="Exonuc_VII_ssu_sf"/>
</dbReference>
<dbReference type="OrthoDB" id="1771251at2"/>
<evidence type="ECO:0000256" key="6">
    <source>
        <dbReference type="NCBIfam" id="TIGR01280"/>
    </source>
</evidence>
<evidence type="ECO:0000313" key="11">
    <source>
        <dbReference type="Proteomes" id="UP000095495"/>
    </source>
</evidence>
<dbReference type="GO" id="GO:0006308">
    <property type="term" value="P:DNA catabolic process"/>
    <property type="evidence" value="ECO:0007669"/>
    <property type="project" value="UniProtKB-UniRule"/>
</dbReference>
<proteinExistence type="inferred from homology"/>
<sequence>MSDELEKKEPGLEERFAKIDAILDAMEDENVTLDRSFALYKEGLEQIKAAGQSLDTIEKAMLVLNQDGKLEEF</sequence>
<dbReference type="GO" id="GO:0008855">
    <property type="term" value="F:exodeoxyribonuclease VII activity"/>
    <property type="evidence" value="ECO:0007669"/>
    <property type="project" value="UniProtKB-UniRule"/>
</dbReference>
<dbReference type="GeneID" id="99746041"/>
<dbReference type="Proteomes" id="UP000446657">
    <property type="component" value="Unassembled WGS sequence"/>
</dbReference>
<comment type="similarity">
    <text evidence="1">Belongs to the XseB family.</text>
</comment>